<dbReference type="Gene3D" id="3.40.710.10">
    <property type="entry name" value="DD-peptidase/beta-lactamase superfamily"/>
    <property type="match status" value="1"/>
</dbReference>
<dbReference type="eggNOG" id="COG1680">
    <property type="taxonomic scope" value="Bacteria"/>
</dbReference>
<dbReference type="RefSeq" id="WP_034774855.1">
    <property type="nucleotide sequence ID" value="NZ_JPER01000001.1"/>
</dbReference>
<keyword evidence="3" id="KW-1185">Reference proteome</keyword>
<dbReference type="Pfam" id="PF00144">
    <property type="entry name" value="Beta-lactamase"/>
    <property type="match status" value="1"/>
</dbReference>
<sequence length="187" mass="21348">IIEEVTGQSYAEFMETTFFRPLGMDQTHLLDQRRIVPHLAQGYAWNDGELQRNRRVWQFALTSHFGVMSSLDDLIRWEAELSDPKLINRKALEATWEIQRPFDTGRQCDTWGYARGWQVVVANGRRILNHGGYSGTAYIRDVDTGLSVIVLTNREDTPNALSPLSLGWEAAQAVDSTIPSDGYRCWE</sequence>
<gene>
    <name evidence="2" type="ORF">IDSA_05565</name>
</gene>
<dbReference type="InterPro" id="IPR001466">
    <property type="entry name" value="Beta-lactam-related"/>
</dbReference>
<dbReference type="InterPro" id="IPR050491">
    <property type="entry name" value="AmpC-like"/>
</dbReference>
<dbReference type="STRING" id="435908.IDSA_05565"/>
<protein>
    <recommendedName>
        <fullName evidence="1">Beta-lactamase-related domain-containing protein</fullName>
    </recommendedName>
</protein>
<reference evidence="2 3" key="1">
    <citation type="submission" date="2014-06" db="EMBL/GenBank/DDBJ databases">
        <title>The draft genome sequence of Idiomarina salinarum ISL-52.</title>
        <authorList>
            <person name="Du J."/>
            <person name="Shao Z."/>
        </authorList>
    </citation>
    <scope>NUCLEOTIDE SEQUENCE [LARGE SCALE GENOMIC DNA]</scope>
    <source>
        <strain evidence="2 3">ISL-52</strain>
    </source>
</reference>
<dbReference type="EMBL" id="JPER01000001">
    <property type="protein sequence ID" value="KFZ32132.1"/>
    <property type="molecule type" value="Genomic_DNA"/>
</dbReference>
<dbReference type="InterPro" id="IPR012338">
    <property type="entry name" value="Beta-lactam/transpept-like"/>
</dbReference>
<organism evidence="2 3">
    <name type="scientific">Pseudidiomarina salinarum</name>
    <dbReference type="NCBI Taxonomy" id="435908"/>
    <lineage>
        <taxon>Bacteria</taxon>
        <taxon>Pseudomonadati</taxon>
        <taxon>Pseudomonadota</taxon>
        <taxon>Gammaproteobacteria</taxon>
        <taxon>Alteromonadales</taxon>
        <taxon>Idiomarinaceae</taxon>
        <taxon>Pseudidiomarina</taxon>
    </lineage>
</organism>
<dbReference type="AlphaFoldDB" id="A0A094IYD8"/>
<name>A0A094IYD8_9GAMM</name>
<dbReference type="SUPFAM" id="SSF56601">
    <property type="entry name" value="beta-lactamase/transpeptidase-like"/>
    <property type="match status" value="1"/>
</dbReference>
<dbReference type="Proteomes" id="UP000054363">
    <property type="component" value="Unassembled WGS sequence"/>
</dbReference>
<evidence type="ECO:0000313" key="3">
    <source>
        <dbReference type="Proteomes" id="UP000054363"/>
    </source>
</evidence>
<feature type="non-terminal residue" evidence="2">
    <location>
        <position position="1"/>
    </location>
</feature>
<feature type="domain" description="Beta-lactamase-related" evidence="1">
    <location>
        <begin position="1"/>
        <end position="159"/>
    </location>
</feature>
<comment type="caution">
    <text evidence="2">The sequence shown here is derived from an EMBL/GenBank/DDBJ whole genome shotgun (WGS) entry which is preliminary data.</text>
</comment>
<dbReference type="OrthoDB" id="9799367at2"/>
<dbReference type="PANTHER" id="PTHR46825">
    <property type="entry name" value="D-ALANYL-D-ALANINE-CARBOXYPEPTIDASE/ENDOPEPTIDASE AMPH"/>
    <property type="match status" value="1"/>
</dbReference>
<dbReference type="PANTHER" id="PTHR46825:SF9">
    <property type="entry name" value="BETA-LACTAMASE-RELATED DOMAIN-CONTAINING PROTEIN"/>
    <property type="match status" value="1"/>
</dbReference>
<proteinExistence type="predicted"/>
<accession>A0A094IYD8</accession>
<evidence type="ECO:0000313" key="2">
    <source>
        <dbReference type="EMBL" id="KFZ32132.1"/>
    </source>
</evidence>
<evidence type="ECO:0000259" key="1">
    <source>
        <dbReference type="Pfam" id="PF00144"/>
    </source>
</evidence>